<protein>
    <recommendedName>
        <fullName evidence="4">Secreted protein</fullName>
    </recommendedName>
</protein>
<name>A0A804KLJ2_MUSAM</name>
<sequence>MKTTTVLKTAIRCCRLLLAAADCRGCSSPEDGRENCNGTQDYGSPGNGHENLQRCSGCGCCWPGSGCDSEGGRRGSRR</sequence>
<dbReference type="AlphaFoldDB" id="A0A804KLJ2"/>
<keyword evidence="3" id="KW-1185">Reference proteome</keyword>
<evidence type="ECO:0000313" key="2">
    <source>
        <dbReference type="EnsemblPlants" id="Ma09_p19790.1"/>
    </source>
</evidence>
<evidence type="ECO:0000256" key="1">
    <source>
        <dbReference type="SAM" id="SignalP"/>
    </source>
</evidence>
<feature type="chain" id="PRO_5033020882" description="Secreted protein" evidence="1">
    <location>
        <begin position="26"/>
        <end position="78"/>
    </location>
</feature>
<reference evidence="2" key="1">
    <citation type="submission" date="2021-05" db="UniProtKB">
        <authorList>
            <consortium name="EnsemblPlants"/>
        </authorList>
    </citation>
    <scope>IDENTIFICATION</scope>
    <source>
        <strain evidence="2">subsp. malaccensis</strain>
    </source>
</reference>
<evidence type="ECO:0008006" key="4">
    <source>
        <dbReference type="Google" id="ProtNLM"/>
    </source>
</evidence>
<proteinExistence type="predicted"/>
<organism evidence="2 3">
    <name type="scientific">Musa acuminata subsp. malaccensis</name>
    <name type="common">Wild banana</name>
    <name type="synonym">Musa malaccensis</name>
    <dbReference type="NCBI Taxonomy" id="214687"/>
    <lineage>
        <taxon>Eukaryota</taxon>
        <taxon>Viridiplantae</taxon>
        <taxon>Streptophyta</taxon>
        <taxon>Embryophyta</taxon>
        <taxon>Tracheophyta</taxon>
        <taxon>Spermatophyta</taxon>
        <taxon>Magnoliopsida</taxon>
        <taxon>Liliopsida</taxon>
        <taxon>Zingiberales</taxon>
        <taxon>Musaceae</taxon>
        <taxon>Musa</taxon>
    </lineage>
</organism>
<dbReference type="Proteomes" id="UP000012960">
    <property type="component" value="Unplaced"/>
</dbReference>
<dbReference type="Gramene" id="Ma09_t19790.1">
    <property type="protein sequence ID" value="Ma09_p19790.1"/>
    <property type="gene ID" value="Ma09_g19790"/>
</dbReference>
<evidence type="ECO:0000313" key="3">
    <source>
        <dbReference type="Proteomes" id="UP000012960"/>
    </source>
</evidence>
<dbReference type="EnsemblPlants" id="Ma09_t19790.1">
    <property type="protein sequence ID" value="Ma09_p19790.1"/>
    <property type="gene ID" value="Ma09_g19790"/>
</dbReference>
<dbReference type="InParanoid" id="A0A804KLJ2"/>
<feature type="signal peptide" evidence="1">
    <location>
        <begin position="1"/>
        <end position="25"/>
    </location>
</feature>
<accession>A0A804KLJ2</accession>
<keyword evidence="1" id="KW-0732">Signal</keyword>